<comment type="caution">
    <text evidence="1">The sequence shown here is derived from an EMBL/GenBank/DDBJ whole genome shotgun (WGS) entry which is preliminary data.</text>
</comment>
<dbReference type="AlphaFoldDB" id="A0A543CX62"/>
<proteinExistence type="predicted"/>
<keyword evidence="2" id="KW-1185">Reference proteome</keyword>
<dbReference type="RefSeq" id="WP_170231831.1">
    <property type="nucleotide sequence ID" value="NZ_VFPA01000009.1"/>
</dbReference>
<sequence>MTTTFDIPAADQARYDRNDELAVAVAYSENAGPAPAAGTALDPDGELPF</sequence>
<protein>
    <submittedName>
        <fullName evidence="1">Uncharacterized protein</fullName>
    </submittedName>
</protein>
<evidence type="ECO:0000313" key="1">
    <source>
        <dbReference type="EMBL" id="TQM01703.1"/>
    </source>
</evidence>
<reference evidence="1 2" key="1">
    <citation type="submission" date="2019-06" db="EMBL/GenBank/DDBJ databases">
        <title>Sequencing the genomes of 1000 actinobacteria strains.</title>
        <authorList>
            <person name="Klenk H.-P."/>
        </authorList>
    </citation>
    <scope>NUCLEOTIDE SEQUENCE [LARGE SCALE GENOMIC DNA]</scope>
    <source>
        <strain evidence="1 2">DSM 45301</strain>
    </source>
</reference>
<dbReference type="EMBL" id="VFPA01000009">
    <property type="protein sequence ID" value="TQM01703.1"/>
    <property type="molecule type" value="Genomic_DNA"/>
</dbReference>
<name>A0A543CX62_9PSEU</name>
<evidence type="ECO:0000313" key="2">
    <source>
        <dbReference type="Proteomes" id="UP000315677"/>
    </source>
</evidence>
<accession>A0A543CX62</accession>
<gene>
    <name evidence="1" type="ORF">FB558_8604</name>
</gene>
<organism evidence="1 2">
    <name type="scientific">Pseudonocardia kunmingensis</name>
    <dbReference type="NCBI Taxonomy" id="630975"/>
    <lineage>
        <taxon>Bacteria</taxon>
        <taxon>Bacillati</taxon>
        <taxon>Actinomycetota</taxon>
        <taxon>Actinomycetes</taxon>
        <taxon>Pseudonocardiales</taxon>
        <taxon>Pseudonocardiaceae</taxon>
        <taxon>Pseudonocardia</taxon>
    </lineage>
</organism>
<dbReference type="Proteomes" id="UP000315677">
    <property type="component" value="Unassembled WGS sequence"/>
</dbReference>